<evidence type="ECO:0000313" key="12">
    <source>
        <dbReference type="EMBL" id="KAK8720293.1"/>
    </source>
</evidence>
<keyword evidence="8 9" id="KW-0539">Nucleus</keyword>
<dbReference type="Proteomes" id="UP001445076">
    <property type="component" value="Unassembled WGS sequence"/>
</dbReference>
<feature type="domain" description="VWFA" evidence="11">
    <location>
        <begin position="4657"/>
        <end position="4848"/>
    </location>
</feature>
<reference evidence="12 13" key="1">
    <citation type="journal article" date="2024" name="BMC Genomics">
        <title>Genome assembly of redclaw crayfish (Cherax quadricarinatus) provides insights into its immune adaptation and hypoxia tolerance.</title>
        <authorList>
            <person name="Liu Z."/>
            <person name="Zheng J."/>
            <person name="Li H."/>
            <person name="Fang K."/>
            <person name="Wang S."/>
            <person name="He J."/>
            <person name="Zhou D."/>
            <person name="Weng S."/>
            <person name="Chi M."/>
            <person name="Gu Z."/>
            <person name="He J."/>
            <person name="Li F."/>
            <person name="Wang M."/>
        </authorList>
    </citation>
    <scope>NUCLEOTIDE SEQUENCE [LARGE SCALE GENOMIC DNA]</scope>
    <source>
        <strain evidence="12">ZL_2023a</strain>
    </source>
</reference>
<feature type="compositionally biased region" description="Acidic residues" evidence="10">
    <location>
        <begin position="4082"/>
        <end position="4100"/>
    </location>
</feature>
<dbReference type="FunFam" id="3.40.50.300:FF:000142">
    <property type="entry name" value="Midasin"/>
    <property type="match status" value="1"/>
</dbReference>
<dbReference type="SUPFAM" id="SSF53300">
    <property type="entry name" value="vWA-like"/>
    <property type="match status" value="1"/>
</dbReference>
<dbReference type="GO" id="GO:0016887">
    <property type="term" value="F:ATP hydrolysis activity"/>
    <property type="evidence" value="ECO:0007669"/>
    <property type="project" value="InterPro"/>
</dbReference>
<feature type="compositionally biased region" description="Basic and acidic residues" evidence="10">
    <location>
        <begin position="4009"/>
        <end position="4022"/>
    </location>
</feature>
<evidence type="ECO:0000256" key="6">
    <source>
        <dbReference type="ARBA" id="ARBA00022840"/>
    </source>
</evidence>
<feature type="compositionally biased region" description="Basic and acidic residues" evidence="10">
    <location>
        <begin position="4406"/>
        <end position="4430"/>
    </location>
</feature>
<feature type="compositionally biased region" description="Acidic residues" evidence="10">
    <location>
        <begin position="4268"/>
        <end position="4285"/>
    </location>
</feature>
<dbReference type="GO" id="GO:0000027">
    <property type="term" value="P:ribosomal large subunit assembly"/>
    <property type="evidence" value="ECO:0007669"/>
    <property type="project" value="InterPro"/>
</dbReference>
<feature type="compositionally biased region" description="Acidic residues" evidence="10">
    <location>
        <begin position="4023"/>
        <end position="4035"/>
    </location>
</feature>
<comment type="caution">
    <text evidence="12">The sequence shown here is derived from an EMBL/GenBank/DDBJ whole genome shotgun (WGS) entry which is preliminary data.</text>
</comment>
<dbReference type="InterPro" id="IPR040848">
    <property type="entry name" value="AAA_lid_7"/>
</dbReference>
<feature type="compositionally biased region" description="Basic and acidic residues" evidence="10">
    <location>
        <begin position="4306"/>
        <end position="4325"/>
    </location>
</feature>
<evidence type="ECO:0000256" key="2">
    <source>
        <dbReference type="ARBA" id="ARBA00004642"/>
    </source>
</evidence>
<accession>A0AAW0VT22</accession>
<feature type="region of interest" description="Disordered" evidence="10">
    <location>
        <begin position="3968"/>
        <end position="4522"/>
    </location>
</feature>
<dbReference type="GO" id="GO:0005524">
    <property type="term" value="F:ATP binding"/>
    <property type="evidence" value="ECO:0007669"/>
    <property type="project" value="UniProtKB-KW"/>
</dbReference>
<dbReference type="SMART" id="SM00327">
    <property type="entry name" value="VWA"/>
    <property type="match status" value="1"/>
</dbReference>
<feature type="compositionally biased region" description="Polar residues" evidence="10">
    <location>
        <begin position="4366"/>
        <end position="4376"/>
    </location>
</feature>
<evidence type="ECO:0000256" key="1">
    <source>
        <dbReference type="ARBA" id="ARBA00004604"/>
    </source>
</evidence>
<dbReference type="SMART" id="SM00382">
    <property type="entry name" value="AAA"/>
    <property type="match status" value="4"/>
</dbReference>
<dbReference type="Pfam" id="PF17865">
    <property type="entry name" value="AAA_lid_5"/>
    <property type="match status" value="1"/>
</dbReference>
<dbReference type="FunFam" id="3.40.50.300:FF:000764">
    <property type="entry name" value="Midasin"/>
    <property type="match status" value="1"/>
</dbReference>
<comment type="similarity">
    <text evidence="3 9">Belongs to the midasin family.</text>
</comment>
<feature type="compositionally biased region" description="Basic and acidic residues" evidence="10">
    <location>
        <begin position="4110"/>
        <end position="4132"/>
    </location>
</feature>
<dbReference type="InterPro" id="IPR011704">
    <property type="entry name" value="ATPase_dyneun-rel_AAA"/>
</dbReference>
<feature type="compositionally biased region" description="Acidic residues" evidence="10">
    <location>
        <begin position="4181"/>
        <end position="4196"/>
    </location>
</feature>
<evidence type="ECO:0000256" key="7">
    <source>
        <dbReference type="ARBA" id="ARBA00023186"/>
    </source>
</evidence>
<evidence type="ECO:0000256" key="4">
    <source>
        <dbReference type="ARBA" id="ARBA00017143"/>
    </source>
</evidence>
<keyword evidence="13" id="KW-1185">Reference proteome</keyword>
<dbReference type="InterPro" id="IPR041190">
    <property type="entry name" value="Midasin_AAA_lid_5"/>
</dbReference>
<keyword evidence="5 9" id="KW-0547">Nucleotide-binding</keyword>
<dbReference type="CDD" id="cd00009">
    <property type="entry name" value="AAA"/>
    <property type="match status" value="2"/>
</dbReference>
<dbReference type="Gene3D" id="3.40.50.410">
    <property type="entry name" value="von Willebrand factor, type A domain"/>
    <property type="match status" value="1"/>
</dbReference>
<feature type="compositionally biased region" description="Basic and acidic residues" evidence="10">
    <location>
        <begin position="4245"/>
        <end position="4266"/>
    </location>
</feature>
<evidence type="ECO:0000313" key="13">
    <source>
        <dbReference type="Proteomes" id="UP001445076"/>
    </source>
</evidence>
<dbReference type="PIRSF" id="PIRSF010340">
    <property type="entry name" value="Midasin"/>
    <property type="match status" value="1"/>
</dbReference>
<dbReference type="GO" id="GO:0000055">
    <property type="term" value="P:ribosomal large subunit export from nucleus"/>
    <property type="evidence" value="ECO:0007669"/>
    <property type="project" value="TreeGrafter"/>
</dbReference>
<dbReference type="InterPro" id="IPR027417">
    <property type="entry name" value="P-loop_NTPase"/>
</dbReference>
<dbReference type="GO" id="GO:0030687">
    <property type="term" value="C:preribosome, large subunit precursor"/>
    <property type="evidence" value="ECO:0007669"/>
    <property type="project" value="TreeGrafter"/>
</dbReference>
<dbReference type="Gene3D" id="3.40.50.300">
    <property type="entry name" value="P-loop containing nucleotide triphosphate hydrolases"/>
    <property type="match status" value="5"/>
</dbReference>
<feature type="compositionally biased region" description="Acidic residues" evidence="10">
    <location>
        <begin position="4049"/>
        <end position="4059"/>
    </location>
</feature>
<dbReference type="FunFam" id="3.40.50.300:FF:000956">
    <property type="entry name" value="Midasin"/>
    <property type="match status" value="1"/>
</dbReference>
<dbReference type="SUPFAM" id="SSF52540">
    <property type="entry name" value="P-loop containing nucleoside triphosphate hydrolases"/>
    <property type="match status" value="5"/>
</dbReference>
<keyword evidence="6 9" id="KW-0067">ATP-binding</keyword>
<dbReference type="InterPro" id="IPR012099">
    <property type="entry name" value="Midasin"/>
</dbReference>
<evidence type="ECO:0000259" key="11">
    <source>
        <dbReference type="PROSITE" id="PS50234"/>
    </source>
</evidence>
<dbReference type="EMBL" id="JARKIK010000609">
    <property type="protein sequence ID" value="KAK8720293.1"/>
    <property type="molecule type" value="Genomic_DNA"/>
</dbReference>
<evidence type="ECO:0000256" key="3">
    <source>
        <dbReference type="ARBA" id="ARBA00007188"/>
    </source>
</evidence>
<dbReference type="InterPro" id="IPR002035">
    <property type="entry name" value="VWF_A"/>
</dbReference>
<feature type="compositionally biased region" description="Basic and acidic residues" evidence="10">
    <location>
        <begin position="4202"/>
        <end position="4235"/>
    </location>
</feature>
<feature type="compositionally biased region" description="Acidic residues" evidence="10">
    <location>
        <begin position="4133"/>
        <end position="4155"/>
    </location>
</feature>
<gene>
    <name evidence="12" type="ORF">OTU49_013436</name>
</gene>
<evidence type="ECO:0000256" key="5">
    <source>
        <dbReference type="ARBA" id="ARBA00022741"/>
    </source>
</evidence>
<sequence length="4861" mass="548415">MVSGYAALLDKLWTTVTLETLTSSELIQLVATRWPKLESISEKLVDVYLMLSAGQHDDDRDGDSHADVMNMTSIKVSGRLVSTRDLKKWCSRVSSHVDNIEISLANTAFQEALDCFCAAVPNPSTHFTFAVHIGSFMNCTKATVEYYCMQYKPEVMHMPDQLIIGQRARLHKKNTDYLSIGLKKTVTFSLTRPVALLLERIGVAVMKKEPVLIVGETGTGKTSAVQYLAHHTRNKLRVINMNQQSDSSDLLGGFKPVQMKTIIAPVRQQFEDLFAVTFSASKNNKFLEHIMVCYVNQRWSDLFTLMEHSQERAVHKLSHSNDTVEQYKQTHTRSILAKWHKFRLKIASLKDQVQHAQSALAFSFIEGTLIKAIQDGEWVLLDEINLASAETLECLSGLLESDSGSLTLLERGDFKPVARHQDFRLFACMNPATDVGKKELPAGLRNRFTEFFMGERQSKQDLMIIINDYLVKLGPSSKQVKGIKNFYRKVKEDSEVKLTDGTGHKPHYSLRTLCRALTVAARNPCSSLPRSLFESFCLSFLTQLDQASYREVIALIKLHVLGINPKGKENDKQNFKLTLDPIPAPANEKAVQILGYWVPQGDQEPYSPHNYIMTGTVQKNLEDLVRIVSIGRFPVLLQGETSVGKTSLITYVARLTGNLCVRINNHEHTDLQEYVGCYAPDTSGKLVFKEGALVKAMRKGHWIILDELNLAPSDVLEALNRLLDDNRELFIPETQETVCAHQRFMLFATQNPPGLYGGRKVLSRAFRNRFVELHFTEIPAPELEVILHKRCELPLSYSKKMISVLQDLQNMRRGSNLFQGKQSFITLRDLFRWAERYRLAPKQLTKFYDWDQHLADEGYLVLAGRVRLEEESTAIRKVLEKRLKKKMDMDNLFSLCEETSLVTKSCLKQMCAIKGFEHVVWTQDMRRLYVLITKALNFGEPVLLVGETGCGKTTVCQMIAAQNCQDLYTVNCHMHTEGADFLGGLRPVRSHTIEDDRLFEWVDGPLITAMKNGGVFLADEISLADDSVLERLNSVLEPERILVLAEKGTDAGGDVGSLEIIHAHDQFRLIGTMNPGGDYGKKELSPALRNRFTEIWCPKVEINRVTSDVLGIIEHNIRKEIILNNKENASGIGTAILEFIEYFTKTDLGKKCVLSIRDLLSWVNFINKVASAPVYMDVGLAFIHGACLVLLDGLGSGLTGSGTAGWKQLRDASLDYLCQLVWQKTGVNPNRSTLQEEFVSNLTFVNTEKLFGIGPFTIKKGSVSKCKSSMFTFKAPRTCINLLRILRGLQLTKPLLLEGSPGVGKTSLVMALAKASGNDIVRINLSEQTDVSDLFGADLPVEGGKGGMFAWRDGPLLQALRHGSWVVLDELNLASQSVLEGLNACFDHRGEIFVPELSKTFQVEYQTTKIFACQNPQHQGGARKGLPKSFLNRFTQVHVEALSSADLEFILSMMYPDLPYEIISNMVKFNQSIAEILNQGLWGICGGPWELNLRDMFRWCDIMIKHQSSESYNPGQYVGLIYSDRMRTSEDKKNVFDLYDSVFGEDYPSYQSTGRFHITITSLQVGQSHINRNHNGDYSEEDNSGDLYMMHHQLPVLESLINCVSMNWMAIMVGESGVGKTSVVKLLARLTGYRLLTFTVNSDMDVTELLGGFQQVDYGRELSEVGSAAGCVAWAAIREALLAGEDRHAKKILMAWDKFCSACNDKTKRTSSEEAVHFHHQGNLLLAVLGTLITTEVTMGTKTTCQMNEQQCLEMNSGTDETNSASVKVEELRRHVRKLQECVKESGGLSGGGSFHWVDSVLVKAVRDGEWLLVDGVNLCSASVLDRLNALLEPDGVLTMSERGAVDGAVPTIVPHPNFRLFLVMNPQYGEISRAMRNRGIEICMMRSWTKPQDLRAVLLQGGLTSSHLQNALVQAHQDIAQILPVYEQPSISQMKQVASLTCQLIQTGHQPNSALRKALEHVYVWSQNNSIKHQAVSKVIDEIARWLTTLPEIAWPPYEDQVLSMRRLSRSSSLAQIRILGSLLHTVLLAHENLEALKVWASAPLSLPRPLPTTVCDIPHCLIILLTTIPMQDWPLLYAWVSQLILSLPSAAAQLGCKAASAIQYAVSTGPCCAAQTLIANFNSNCVYDPRYNLQALSRQMMVYKDFESLANKASLWVWETVNFLYKELQISSNKLSDNCTMDTMTVLEISYAVNEGLAGKNTSPHASVPFIVPFLNQIHQTILEVSNNTRVSLTDKEFCHLLGALRWCDRLYHLCCQVVKKSKFHLFLPQLILHWKWIEEELLQKMPGSWSSCVSEKLKDIIEHMQSAFKREFDGISKLAVSLRVHTSPAPFTSAEILDVHSCILNLVSRMTFTPKRDNFNLFLASSVGMEIRESLICISRKFSNCDADSISNILDQLNTLKETIHSKHAKFPLSLKTMEADILALQVQTWPLFDYLALHALSFERLCEELPPYLHDVIIKAPGVYRELAGALAGPAFKLFPVISTHKYLALSLCTATQHSRTFLMYPYSVTMEDMEEQQQDDVLHPSVCQLTYILLAGNSRQNTGNENSIEVVPSGLHVEKVAQLKDIRSTLWNNWLHLAEPEESYEASFTKAGVSFITTSLGSIALAMNIIPETSNGAHDLYTALSLAHKIAEGSSTLLLDSSQKLLLKLANIVKELLECHGDWMERSSIVARAVLIMGVVQANILGHLEPVDPAQCVSLMLQYHQEELEDLKSHLMLSEWLEYLWGCLDQLPVHLKHPHLELFKDRCSHLRRTVSELTQQIAHRPDLSEYYQLRQDFTHFLSTVFTQEKMEELSSALVINKDTPTPVVVTMKIDCMIASCDNFVQRVVRDYTPYRDLTYPLLYAVTMTCEALRLLASHSHIKNINITCCTNLTERLVTYSTFPALREPLHPLQLLKEQLDIAKYVPLLLPEDHYPGQSKITNNIILRAALLDLLNVALAQYYLDEPTIHLATQLFGEIALRWRQQIEEKALRAQEEESLYRYKTRTLAASETEEAIQEREFHLAFPSFDHEFDDLSGLNLNDNMETNSNTVEDSENISFGDVKDDQICEVSELHHLIFTCLVNTHWCSGAIRSATLAPSQVVPAAILKLRVLQSLVGTAGCIASSKLDRATLGTHILSNYNSCTLLTDAPSFELFTHPYDIYRDPNPKEVLKVRPLLQSVRERVDELLKLWPDHPSLLMVNRVVTRVLAFPLTSPLMRHVVGLETVLEKAQEWEKNAHKGVSMIEQLEAVTHQILEWRQLELNTWSSCLDSVTHKVATEGRKWWPHLHDTIQAALTGTVCHAEISLTIKQFLETSVLGDFQTRLQLLYAFHCNLAVLKTSKSIEQLLALTWNLHQYYAQFLPLVSSTLSKFRQPIDKDIKGYVKIARWNDINYFAVRESVTKSHRTLHRFMQNWEKKLRQSVAPFICDNNAELMPDHTGTWDKEFNNVSVAVSMPTISPICSMVDHANRATNDSILCRLDLLTRRCHKLACHTLKKLPYSSYVDVLEEVTTSIITNYHELQAAASRSENISVSEVRMKQLRNIMQRRRDCLTRLFKSLNSMGVTYTRGNSSWQDEVIDSCLTLPPLDLDIAHSLINSLKLAREVWPGCVKYLNRCISRHTLFLKTLQHPHGDLGPELTKRLHGFSCHLFLLARNQRRSLASVSNYIRQFHLLIRDLKTVKPHPIPVAKMVSGFESLHALATSLSLTIKETCILLNTSSNTAPMVILQNDVTVLQQIQFQDAERRLDETSEIVCCLTKQLATYLIHFKHGQHLVTPEYYEGFLAAMNLLTAEAKKLQEVIKLLSVGDGKKHPLTNQLTHWLTHWHSAFQDLSTLVDSQPLDIAKHGGDLTYLEYCLTQALLGVEFMYKRHCSVDSTVEKSSEEFVKDMLTLGLVENLESDQKNLRMKEVVSGLQKLMNEAENHPNLLEKLKASVPLLEQYQAMCETVLLQMVCSNRSITKFTSIVLAIFQQLAIKGFCRPQELDNEAEGEGATNFQDSEGTGLGEGDGQKDVSERIESEDQLESALKEGESEKSGDADLKEEDQGIEMNEDFEGKMQDVEQKERDEDDSDEDNENDIDKQMGETEKDAEKLDEKLWGDDENESEDGENDEKDEDGPGDAAVTESKMVAKDDNKSKKERDKDQKKKNELEEMEDTREENAMDEDGNEYDDNFTDPYGGEADREKEDEDDKLELPDNMQLDDNEANNEDSDDGECNPMEIEEKGVFPEEERIPKEKDEKNDETEEQNKANEEKEVIEEQEEEMAGKDEDKQSEESMKDERKQGTEEGNDIENAQEDRNDEECADPSKDNVSKTAAEAAEMDTTEGSKDETKEQPKSDPSIQREDNEEELQEEHGQVGEQTDDQEGVGQSESRTRDDAHKGDSSALVTQASANDQNDMKKPRKPGQRDEDRTLGDNNENVQHGVMTKEMKKLQDQQQQDKDNHENDAEQKNSLYEHINKAEDYFDAQIVDVGSQEQANEAPADIEGDDKLQENEELLETPMEDEEENLAEEKEAVSQDNKKKENHDRSQGKGDPQGEGEAQMVTEGEAVLESTMQRPPETYFHTLILSENEEEEKAVARFDEDVEETRRQIEVVRSYTEDDGLSWTQQEARVAPIALQLCEQLRLILEPTHAARLRGDYRTGKRLNMRKVIPYIASQFRKDKIWLRRTQPSKRNYQILVAVDDSESMAEAHSGSLAIESVALVTRALTLLDAGQLGVISFGESTHILHPFDEPFSELSGSRVLANLKFDQKVTNFGRMLEDSVALMNGSRAASSHGNPDTAQLLLILSDGQTQTRSETVKAAVRAARAARIFIVFLVLDAKDNKYSFYDVLVFDKGTMQPLVESFPFPFFLVVRDLETLPNALATALRQWFEIVTADAAH</sequence>
<dbReference type="GO" id="GO:0005730">
    <property type="term" value="C:nucleolus"/>
    <property type="evidence" value="ECO:0007669"/>
    <property type="project" value="UniProtKB-SubCell"/>
</dbReference>
<evidence type="ECO:0000256" key="10">
    <source>
        <dbReference type="SAM" id="MobiDB-lite"/>
    </source>
</evidence>
<comment type="subcellular location">
    <subcellularLocation>
        <location evidence="1">Nucleus</location>
        <location evidence="1">Nucleolus</location>
    </subcellularLocation>
    <subcellularLocation>
        <location evidence="2">Nucleus</location>
        <location evidence="2">Nucleoplasm</location>
    </subcellularLocation>
</comment>
<feature type="compositionally biased region" description="Basic and acidic residues" evidence="10">
    <location>
        <begin position="4036"/>
        <end position="4048"/>
    </location>
</feature>
<feature type="compositionally biased region" description="Basic and acidic residues" evidence="10">
    <location>
        <begin position="4353"/>
        <end position="4363"/>
    </location>
</feature>
<dbReference type="PANTHER" id="PTHR48103:SF2">
    <property type="entry name" value="MIDASIN"/>
    <property type="match status" value="1"/>
</dbReference>
<feature type="compositionally biased region" description="Basic and acidic residues" evidence="10">
    <location>
        <begin position="3991"/>
        <end position="4002"/>
    </location>
</feature>
<protein>
    <recommendedName>
        <fullName evidence="4 9">Midasin</fullName>
    </recommendedName>
</protein>
<evidence type="ECO:0000256" key="8">
    <source>
        <dbReference type="ARBA" id="ARBA00023242"/>
    </source>
</evidence>
<dbReference type="GO" id="GO:0005654">
    <property type="term" value="C:nucleoplasm"/>
    <property type="evidence" value="ECO:0007669"/>
    <property type="project" value="UniProtKB-SubCell"/>
</dbReference>
<feature type="compositionally biased region" description="Acidic residues" evidence="10">
    <location>
        <begin position="4474"/>
        <end position="4489"/>
    </location>
</feature>
<proteinExistence type="inferred from homology"/>
<comment type="function">
    <text evidence="9">Nuclear chaperone required for maturation and nuclear export of pre-60S ribosome subunits.</text>
</comment>
<name>A0AAW0VT22_CHEQU</name>
<dbReference type="PROSITE" id="PS50234">
    <property type="entry name" value="VWFA"/>
    <property type="match status" value="1"/>
</dbReference>
<feature type="compositionally biased region" description="Basic and acidic residues" evidence="10">
    <location>
        <begin position="4060"/>
        <end position="4081"/>
    </location>
</feature>
<organism evidence="12 13">
    <name type="scientific">Cherax quadricarinatus</name>
    <name type="common">Australian red claw crayfish</name>
    <dbReference type="NCBI Taxonomy" id="27406"/>
    <lineage>
        <taxon>Eukaryota</taxon>
        <taxon>Metazoa</taxon>
        <taxon>Ecdysozoa</taxon>
        <taxon>Arthropoda</taxon>
        <taxon>Crustacea</taxon>
        <taxon>Multicrustacea</taxon>
        <taxon>Malacostraca</taxon>
        <taxon>Eumalacostraca</taxon>
        <taxon>Eucarida</taxon>
        <taxon>Decapoda</taxon>
        <taxon>Pleocyemata</taxon>
        <taxon>Astacidea</taxon>
        <taxon>Parastacoidea</taxon>
        <taxon>Parastacidae</taxon>
        <taxon>Cherax</taxon>
    </lineage>
</organism>
<dbReference type="Pfam" id="PF21108">
    <property type="entry name" value="MDN1_4th"/>
    <property type="match status" value="1"/>
</dbReference>
<dbReference type="Pfam" id="PF07728">
    <property type="entry name" value="AAA_5"/>
    <property type="match status" value="7"/>
</dbReference>
<dbReference type="InterPro" id="IPR048617">
    <property type="entry name" value="MDN1_AAA_lid_4"/>
</dbReference>
<dbReference type="PANTHER" id="PTHR48103">
    <property type="entry name" value="MIDASIN-RELATED"/>
    <property type="match status" value="1"/>
</dbReference>
<feature type="compositionally biased region" description="Basic and acidic residues" evidence="10">
    <location>
        <begin position="4490"/>
        <end position="4511"/>
    </location>
</feature>
<dbReference type="InterPro" id="IPR036465">
    <property type="entry name" value="vWFA_dom_sf"/>
</dbReference>
<evidence type="ECO:0000256" key="9">
    <source>
        <dbReference type="PIRNR" id="PIRNR010340"/>
    </source>
</evidence>
<dbReference type="Pfam" id="PF17867">
    <property type="entry name" value="AAA_lid_7"/>
    <property type="match status" value="3"/>
</dbReference>
<dbReference type="InterPro" id="IPR003593">
    <property type="entry name" value="AAA+_ATPase"/>
</dbReference>
<keyword evidence="7 9" id="KW-0143">Chaperone</keyword>